<evidence type="ECO:0000256" key="6">
    <source>
        <dbReference type="SAM" id="MobiDB-lite"/>
    </source>
</evidence>
<keyword evidence="3 7" id="KW-0812">Transmembrane</keyword>
<dbReference type="PANTHER" id="PTHR13317:SF4">
    <property type="entry name" value="TRANSMEMBRANE ANTERIOR POSTERIOR TRANSFORMATION PROTEIN 1 HOMOLOG"/>
    <property type="match status" value="1"/>
</dbReference>
<evidence type="ECO:0008006" key="10">
    <source>
        <dbReference type="Google" id="ProtNLM"/>
    </source>
</evidence>
<evidence type="ECO:0000256" key="5">
    <source>
        <dbReference type="ARBA" id="ARBA00023136"/>
    </source>
</evidence>
<dbReference type="PANTHER" id="PTHR13317">
    <property type="entry name" value="TRANSMEMBRANE ANTERIOR POSTERIOR TRANSFORMATION PROTEIN 1 HOMOLOG"/>
    <property type="match status" value="1"/>
</dbReference>
<feature type="region of interest" description="Disordered" evidence="6">
    <location>
        <begin position="519"/>
        <end position="541"/>
    </location>
</feature>
<evidence type="ECO:0000256" key="7">
    <source>
        <dbReference type="SAM" id="Phobius"/>
    </source>
</evidence>
<accession>A0A4T0FHM9</accession>
<dbReference type="Pfam" id="PF05346">
    <property type="entry name" value="DUF747"/>
    <property type="match status" value="1"/>
</dbReference>
<dbReference type="InterPro" id="IPR008010">
    <property type="entry name" value="Tatp1"/>
</dbReference>
<dbReference type="EMBL" id="SPNW01000049">
    <property type="protein sequence ID" value="TIA87711.1"/>
    <property type="molecule type" value="Genomic_DNA"/>
</dbReference>
<evidence type="ECO:0000256" key="3">
    <source>
        <dbReference type="ARBA" id="ARBA00022692"/>
    </source>
</evidence>
<evidence type="ECO:0000313" key="8">
    <source>
        <dbReference type="EMBL" id="TIA87711.1"/>
    </source>
</evidence>
<name>A0A4T0FHM9_9BASI</name>
<proteinExistence type="inferred from homology"/>
<reference evidence="8 9" key="1">
    <citation type="submission" date="2019-03" db="EMBL/GenBank/DDBJ databases">
        <title>Sequencing 23 genomes of Wallemia ichthyophaga.</title>
        <authorList>
            <person name="Gostincar C."/>
        </authorList>
    </citation>
    <scope>NUCLEOTIDE SEQUENCE [LARGE SCALE GENOMIC DNA]</scope>
    <source>
        <strain evidence="8 9">EXF-5753</strain>
    </source>
</reference>
<evidence type="ECO:0000313" key="9">
    <source>
        <dbReference type="Proteomes" id="UP000310189"/>
    </source>
</evidence>
<comment type="caution">
    <text evidence="8">The sequence shown here is derived from an EMBL/GenBank/DDBJ whole genome shotgun (WGS) entry which is preliminary data.</text>
</comment>
<comment type="subcellular location">
    <subcellularLocation>
        <location evidence="1">Membrane</location>
        <topology evidence="1">Multi-pass membrane protein</topology>
    </subcellularLocation>
</comment>
<protein>
    <recommendedName>
        <fullName evidence="10">DUF747-domain-containing protein</fullName>
    </recommendedName>
</protein>
<feature type="transmembrane region" description="Helical" evidence="7">
    <location>
        <begin position="415"/>
        <end position="435"/>
    </location>
</feature>
<feature type="transmembrane region" description="Helical" evidence="7">
    <location>
        <begin position="208"/>
        <end position="231"/>
    </location>
</feature>
<evidence type="ECO:0000256" key="4">
    <source>
        <dbReference type="ARBA" id="ARBA00022989"/>
    </source>
</evidence>
<gene>
    <name evidence="8" type="ORF">E3P99_03013</name>
</gene>
<keyword evidence="4 7" id="KW-1133">Transmembrane helix</keyword>
<evidence type="ECO:0000256" key="1">
    <source>
        <dbReference type="ARBA" id="ARBA00004141"/>
    </source>
</evidence>
<dbReference type="AlphaFoldDB" id="A0A4T0FHM9"/>
<sequence>MTNDFYYSEPSSPQETHSPSVNELTTHSLWDYLREELSSAIGSEDSADKDNSAASPTHSYKAERVSNFLSVPISIEKVITFGSLACLDSFLSIFTILPLRGVVGVFSACTRRYAHPRSSSSSSFSTTSFSTTQKADLLKWLLFTLICAFLLLYTEPSRMYHGVRGQDNVKLYVIFNALEIADKLCCSIGQDVLDTLFAETTLQDGWSIAMYMTLALVYGVAHALVFLYQLVALNVAVNSYDNALLTLLISNQFVEIKGSVFKKFDKESLFQITCADIVERFQLMLMLSVIAFRNLIELSGSDFTFLPRAFMLRSTSSTTHLETIFSPVLLVILSEMGVDWLKHAFITKFMHIRPTIYGRFMDILAGDFLPVRKLDNTVHMSMQMQMHKQGHGHGQMKHINTPTNDLLSHRISRRLGFAAIPLAAFVVRVAVQALGMLSDSSALDECAALPPSALQKGTVALQWFMWILVCLLAWLVLLAIKLVLGIRLLAFAHHRQTDAVARKTTDVLTNLQTPIGETKQDKDDRVATKHTLSNSADDVPNAPKKIPLEDLSRYDMVKRIW</sequence>
<evidence type="ECO:0000256" key="2">
    <source>
        <dbReference type="ARBA" id="ARBA00008803"/>
    </source>
</evidence>
<organism evidence="8 9">
    <name type="scientific">Wallemia hederae</name>
    <dbReference type="NCBI Taxonomy" id="1540922"/>
    <lineage>
        <taxon>Eukaryota</taxon>
        <taxon>Fungi</taxon>
        <taxon>Dikarya</taxon>
        <taxon>Basidiomycota</taxon>
        <taxon>Wallemiomycotina</taxon>
        <taxon>Wallemiomycetes</taxon>
        <taxon>Wallemiales</taxon>
        <taxon>Wallemiaceae</taxon>
        <taxon>Wallemia</taxon>
    </lineage>
</organism>
<dbReference type="GO" id="GO:0005789">
    <property type="term" value="C:endoplasmic reticulum membrane"/>
    <property type="evidence" value="ECO:0007669"/>
    <property type="project" value="TreeGrafter"/>
</dbReference>
<feature type="region of interest" description="Disordered" evidence="6">
    <location>
        <begin position="1"/>
        <end position="22"/>
    </location>
</feature>
<keyword evidence="5 7" id="KW-0472">Membrane</keyword>
<dbReference type="Proteomes" id="UP000310189">
    <property type="component" value="Unassembled WGS sequence"/>
</dbReference>
<dbReference type="OrthoDB" id="29023at2759"/>
<keyword evidence="9" id="KW-1185">Reference proteome</keyword>
<feature type="transmembrane region" description="Helical" evidence="7">
    <location>
        <begin position="463"/>
        <end position="484"/>
    </location>
</feature>
<comment type="similarity">
    <text evidence="2">Belongs to the TAPT1 family.</text>
</comment>
<feature type="transmembrane region" description="Helical" evidence="7">
    <location>
        <begin position="137"/>
        <end position="154"/>
    </location>
</feature>